<reference evidence="1 2" key="1">
    <citation type="journal article" date="2018" name="PLoS Genet.">
        <title>Population sequencing reveals clonal diversity and ancestral inbreeding in the grapevine cultivar Chardonnay.</title>
        <authorList>
            <person name="Roach M.J."/>
            <person name="Johnson D.L."/>
            <person name="Bohlmann J."/>
            <person name="van Vuuren H.J."/>
            <person name="Jones S.J."/>
            <person name="Pretorius I.S."/>
            <person name="Schmidt S.A."/>
            <person name="Borneman A.R."/>
        </authorList>
    </citation>
    <scope>NUCLEOTIDE SEQUENCE [LARGE SCALE GENOMIC DNA]</scope>
    <source>
        <strain evidence="2">cv. Chardonnay</strain>
        <tissue evidence="1">Leaf</tissue>
    </source>
</reference>
<name>A0A438IMK9_VITVI</name>
<evidence type="ECO:0000313" key="1">
    <source>
        <dbReference type="EMBL" id="RVW97954.1"/>
    </source>
</evidence>
<dbReference type="PANTHER" id="PTHR43725">
    <property type="entry name" value="UDP-GLUCOSE 4-EPIMERASE"/>
    <property type="match status" value="1"/>
</dbReference>
<gene>
    <name evidence="1" type="primary">CSP41B_2</name>
    <name evidence="1" type="ORF">CK203_021321</name>
</gene>
<dbReference type="Proteomes" id="UP000288805">
    <property type="component" value="Unassembled WGS sequence"/>
</dbReference>
<proteinExistence type="predicted"/>
<accession>A0A438IMK9</accession>
<evidence type="ECO:0000313" key="2">
    <source>
        <dbReference type="Proteomes" id="UP000288805"/>
    </source>
</evidence>
<organism evidence="1 2">
    <name type="scientific">Vitis vinifera</name>
    <name type="common">Grape</name>
    <dbReference type="NCBI Taxonomy" id="29760"/>
    <lineage>
        <taxon>Eukaryota</taxon>
        <taxon>Viridiplantae</taxon>
        <taxon>Streptophyta</taxon>
        <taxon>Embryophyta</taxon>
        <taxon>Tracheophyta</taxon>
        <taxon>Spermatophyta</taxon>
        <taxon>Magnoliopsida</taxon>
        <taxon>eudicotyledons</taxon>
        <taxon>Gunneridae</taxon>
        <taxon>Pentapetalae</taxon>
        <taxon>rosids</taxon>
        <taxon>Vitales</taxon>
        <taxon>Vitaceae</taxon>
        <taxon>Viteae</taxon>
        <taxon>Vitis</taxon>
    </lineage>
</organism>
<dbReference type="EMBL" id="QGNW01000097">
    <property type="protein sequence ID" value="RVW97954.1"/>
    <property type="molecule type" value="Genomic_DNA"/>
</dbReference>
<comment type="caution">
    <text evidence="1">The sequence shown here is derived from an EMBL/GenBank/DDBJ whole genome shotgun (WGS) entry which is preliminary data.</text>
</comment>
<dbReference type="Gene3D" id="3.40.50.720">
    <property type="entry name" value="NAD(P)-binding Rossmann-like Domain"/>
    <property type="match status" value="1"/>
</dbReference>
<dbReference type="InterPro" id="IPR036291">
    <property type="entry name" value="NAD(P)-bd_dom_sf"/>
</dbReference>
<dbReference type="SUPFAM" id="SSF51735">
    <property type="entry name" value="NAD(P)-binding Rossmann-fold domains"/>
    <property type="match status" value="1"/>
</dbReference>
<sequence length="411" mass="45887">MARLVVQHQNQPSFSLLPSSLSDFNGIRLTNHIQCRRKVCQPKGALHVTASGEKKILMMGGTRFIGVFLARLLVKEGHQVTLFTRGKAAITQQLPGESDKDYAEFSSKVLHLKGDRKDFEFVKTSLAAEGFDVVYDINGVCNVLDISLLSMRDTFCFLLSRREAVEIEPILDALPNLQQLDVCVSNLRFLPNLRYIYCSSAGVYKKSDLLPHCELTQRAGTRGKLETESLLDSRGRPIPIPNSGIQITQLGHVKVSETAIPVSQDGTTPSHTEVLRVSLMWFNSNTSQDLAKAFLLVLSNEKASKQVFNISGEKYVTFDGLARACAKGAGFPEPEIVHYNPKEFDFGKKKAFPFRDQHFFASIEKAKSVLGWKPEFDLVEGLADSYNLDFGRGTFRKEADFSTDDIILERV</sequence>
<dbReference type="PANTHER" id="PTHR43725:SF8">
    <property type="entry name" value="CHLOROPLAST STEM-LOOP BINDING PROTEIN OF 41 KDA B, CHLOROPLASTIC"/>
    <property type="match status" value="1"/>
</dbReference>
<dbReference type="AlphaFoldDB" id="A0A438IMK9"/>
<protein>
    <submittedName>
        <fullName evidence="1">Chloroplast stem-loop binding protein of 41 kDa b, chloroplastic</fullName>
    </submittedName>
</protein>